<evidence type="ECO:0000313" key="4">
    <source>
        <dbReference type="Proteomes" id="UP000198348"/>
    </source>
</evidence>
<dbReference type="Pfam" id="PF13641">
    <property type="entry name" value="Glyco_tranf_2_3"/>
    <property type="match status" value="1"/>
</dbReference>
<evidence type="ECO:0000256" key="2">
    <source>
        <dbReference type="SAM" id="Phobius"/>
    </source>
</evidence>
<name>A0A238VEN3_9PSEU</name>
<feature type="transmembrane region" description="Helical" evidence="2">
    <location>
        <begin position="277"/>
        <end position="300"/>
    </location>
</feature>
<keyword evidence="2" id="KW-0472">Membrane</keyword>
<dbReference type="InterPro" id="IPR029044">
    <property type="entry name" value="Nucleotide-diphossugar_trans"/>
</dbReference>
<feature type="compositionally biased region" description="Basic and acidic residues" evidence="1">
    <location>
        <begin position="423"/>
        <end position="443"/>
    </location>
</feature>
<feature type="region of interest" description="Disordered" evidence="1">
    <location>
        <begin position="419"/>
        <end position="463"/>
    </location>
</feature>
<dbReference type="AlphaFoldDB" id="A0A238VEN3"/>
<dbReference type="InterPro" id="IPR050834">
    <property type="entry name" value="Glycosyltransf_2"/>
</dbReference>
<keyword evidence="3" id="KW-0808">Transferase</keyword>
<organism evidence="3 4">
    <name type="scientific">Haloechinothrix alba</name>
    <dbReference type="NCBI Taxonomy" id="664784"/>
    <lineage>
        <taxon>Bacteria</taxon>
        <taxon>Bacillati</taxon>
        <taxon>Actinomycetota</taxon>
        <taxon>Actinomycetes</taxon>
        <taxon>Pseudonocardiales</taxon>
        <taxon>Pseudonocardiaceae</taxon>
        <taxon>Haloechinothrix</taxon>
    </lineage>
</organism>
<feature type="transmembrane region" description="Helical" evidence="2">
    <location>
        <begin position="750"/>
        <end position="768"/>
    </location>
</feature>
<reference evidence="3 4" key="1">
    <citation type="submission" date="2017-06" db="EMBL/GenBank/DDBJ databases">
        <authorList>
            <person name="Kim H.J."/>
            <person name="Triplett B.A."/>
        </authorList>
    </citation>
    <scope>NUCLEOTIDE SEQUENCE [LARGE SCALE GENOMIC DNA]</scope>
    <source>
        <strain evidence="3 4">DSM 45207</strain>
    </source>
</reference>
<feature type="transmembrane region" description="Helical" evidence="2">
    <location>
        <begin position="563"/>
        <end position="581"/>
    </location>
</feature>
<dbReference type="Gene3D" id="3.90.550.10">
    <property type="entry name" value="Spore Coat Polysaccharide Biosynthesis Protein SpsA, Chain A"/>
    <property type="match status" value="1"/>
</dbReference>
<dbReference type="PANTHER" id="PTHR43685">
    <property type="entry name" value="GLYCOSYLTRANSFERASE"/>
    <property type="match status" value="1"/>
</dbReference>
<evidence type="ECO:0000313" key="3">
    <source>
        <dbReference type="EMBL" id="SNR31989.1"/>
    </source>
</evidence>
<feature type="transmembrane region" description="Helical" evidence="2">
    <location>
        <begin position="476"/>
        <end position="499"/>
    </location>
</feature>
<dbReference type="PANTHER" id="PTHR43685:SF3">
    <property type="entry name" value="SLR2126 PROTEIN"/>
    <property type="match status" value="1"/>
</dbReference>
<accession>A0A238VEN3</accession>
<dbReference type="Proteomes" id="UP000198348">
    <property type="component" value="Unassembled WGS sequence"/>
</dbReference>
<feature type="transmembrane region" description="Helical" evidence="2">
    <location>
        <begin position="695"/>
        <end position="714"/>
    </location>
</feature>
<keyword evidence="2" id="KW-0812">Transmembrane</keyword>
<feature type="transmembrane region" description="Helical" evidence="2">
    <location>
        <begin position="808"/>
        <end position="829"/>
    </location>
</feature>
<feature type="transmembrane region" description="Helical" evidence="2">
    <location>
        <begin position="587"/>
        <end position="604"/>
    </location>
</feature>
<dbReference type="OrthoDB" id="3734530at2"/>
<keyword evidence="4" id="KW-1185">Reference proteome</keyword>
<protein>
    <submittedName>
        <fullName evidence="3">Glycosyltransferase, GT2 family</fullName>
    </submittedName>
</protein>
<feature type="transmembrane region" description="Helical" evidence="2">
    <location>
        <begin position="775"/>
        <end position="796"/>
    </location>
</feature>
<sequence length="1147" mass="117670">MHTAPVLAVLVCHDGEEWLPGALSGLRASTVRPWHVVAVDTGSDDSTPELLEDAAAGESPVVDEVVTLARHTGFAEAVSAGVAHADATWHEPDDWIWVLHDDSAVEPHCLATLLNATEASPSAGMVGPISLDWDDPRLIVEAGLTTDTSGHRRADAGIGTSTGAARGTTKEITAEQSTEVLAMPSAGVLLRRSLWDRLGGFDTELALLWDDVDFGWRANVAGSTVLCVPMARIRHARAVATGRRGHAALDAAGYPGPAAAQRAHGVRTYLVNCSRPAFVLGLPRLAALCVLRALGFLLLAAPRRARAELSALAVVFRPAALRRGRRARVPPEGTRRSGGVRGLFVGRFRRLSNGLRAGALYLVRRSVARDAALGILAGQPSRAQWVPPDRSGAVAAPMAVSPSGTAVSRDMVAVPVSGAAPAERTDEAAPAHEPAHEPSHSPTDESAGGAPVQRPSPGTDGGEHRLVFVEVDRRRILAATLLAPPLLLAVGLTALALFVHWHRLGLDLAGGRLLPVGDLTQVWSSYLASWHPVGGGTSAHAPPALAVLGVLGAALYPIGGPPAAVALMLILAAPLAGLSAYAATRRLAVAGWVRALVAAGYAVLPPATAAVEQGRVGVVLAHILLPPVTAGIARVLRPGLAGDPAGTRWLPSSVMAAVGLAVLGAFSPATHVLVLAGLLLAFVLVPSTVRMARRVASMAIVALLPIALLLPWPVTLVTHPELVLHGIGARFTELPVQAAMLFSLHPGGPGALPIGAVLVVAVLVALILRPTVRALAGLGIAAIGAAGVVASQLLAASPVAGGQERHPWPGAPLLVVGLGLLAVLLAVAYRREERRSAVAGVPRLMTVGAAVAMTAAFVVAAVQVGGDGPLRDADTTRLASAVAEDLARSGESVLVLRGDDDPPRQAAGGMPAFGDDDLPLPEGAADRLHGWQQAMVGAPGVPRGSDSEVRDAVAAASAAGVRMVVLPHGVDSAGLLEAGGELVSPAAGTADGRRVVRLNPAGGPVTLIAPELSRLAIGGEAPPGDVETNAVAPVDADLPDVRARVSDGAAGRLLVLAATHEAGWRAEVNGEVVPIVRAWGHQVAVEVPTRESEVVVEHAGTVRNTLLLAQLGAVLFAVLTAIPSGRRGLRSARDGGDRETRAASRPR</sequence>
<proteinExistence type="predicted"/>
<feature type="compositionally biased region" description="Basic and acidic residues" evidence="1">
    <location>
        <begin position="1131"/>
        <end position="1147"/>
    </location>
</feature>
<feature type="transmembrane region" description="Helical" evidence="2">
    <location>
        <begin position="841"/>
        <end position="862"/>
    </location>
</feature>
<feature type="transmembrane region" description="Helical" evidence="2">
    <location>
        <begin position="656"/>
        <end position="683"/>
    </location>
</feature>
<gene>
    <name evidence="3" type="ORF">SAMN06265360_10255</name>
</gene>
<keyword evidence="2" id="KW-1133">Transmembrane helix</keyword>
<feature type="region of interest" description="Disordered" evidence="1">
    <location>
        <begin position="1127"/>
        <end position="1147"/>
    </location>
</feature>
<dbReference type="EMBL" id="FZNW01000002">
    <property type="protein sequence ID" value="SNR31989.1"/>
    <property type="molecule type" value="Genomic_DNA"/>
</dbReference>
<dbReference type="GO" id="GO:0016740">
    <property type="term" value="F:transferase activity"/>
    <property type="evidence" value="ECO:0007669"/>
    <property type="project" value="UniProtKB-KW"/>
</dbReference>
<dbReference type="RefSeq" id="WP_089299715.1">
    <property type="nucleotide sequence ID" value="NZ_FZNW01000002.1"/>
</dbReference>
<dbReference type="SUPFAM" id="SSF53448">
    <property type="entry name" value="Nucleotide-diphospho-sugar transferases"/>
    <property type="match status" value="1"/>
</dbReference>
<evidence type="ECO:0000256" key="1">
    <source>
        <dbReference type="SAM" id="MobiDB-lite"/>
    </source>
</evidence>